<dbReference type="InterPro" id="IPR000653">
    <property type="entry name" value="DegT/StrS_aminotransferase"/>
</dbReference>
<proteinExistence type="inferred from homology"/>
<keyword evidence="4" id="KW-0032">Aminotransferase</keyword>
<reference evidence="4 5" key="1">
    <citation type="submission" date="2023-05" db="EMBL/GenBank/DDBJ databases">
        <title>Rombocin, a short stable natural nisin variant, displays selective antimicrobial activity against Listeria monocytogenes and employs dual mode of action to kill target bacterial strains.</title>
        <authorList>
            <person name="Wambui J."/>
            <person name="Stephan R."/>
            <person name="Kuipers O.P."/>
        </authorList>
    </citation>
    <scope>NUCLEOTIDE SEQUENCE [LARGE SCALE GENOMIC DNA]</scope>
    <source>
        <strain evidence="4 5">RC002</strain>
    </source>
</reference>
<dbReference type="InterPro" id="IPR015421">
    <property type="entry name" value="PyrdxlP-dep_Trfase_major"/>
</dbReference>
<dbReference type="PANTHER" id="PTHR30244:SF9">
    <property type="entry name" value="PROTEIN RV3402C"/>
    <property type="match status" value="1"/>
</dbReference>
<accession>A0ABT7EA52</accession>
<dbReference type="RefSeq" id="WP_284132743.1">
    <property type="nucleotide sequence ID" value="NZ_JASKYM010000004.1"/>
</dbReference>
<evidence type="ECO:0000256" key="1">
    <source>
        <dbReference type="ARBA" id="ARBA00022898"/>
    </source>
</evidence>
<dbReference type="EMBL" id="JASKYM010000004">
    <property type="protein sequence ID" value="MDK2563801.1"/>
    <property type="molecule type" value="Genomic_DNA"/>
</dbReference>
<gene>
    <name evidence="4" type="ORF">QOZ84_09590</name>
</gene>
<dbReference type="InterPro" id="IPR015424">
    <property type="entry name" value="PyrdxlP-dep_Trfase"/>
</dbReference>
<evidence type="ECO:0000256" key="2">
    <source>
        <dbReference type="ARBA" id="ARBA00037999"/>
    </source>
</evidence>
<evidence type="ECO:0000313" key="5">
    <source>
        <dbReference type="Proteomes" id="UP001301012"/>
    </source>
</evidence>
<comment type="caution">
    <text evidence="4">The sequence shown here is derived from an EMBL/GenBank/DDBJ whole genome shotgun (WGS) entry which is preliminary data.</text>
</comment>
<dbReference type="GO" id="GO:0008483">
    <property type="term" value="F:transaminase activity"/>
    <property type="evidence" value="ECO:0007669"/>
    <property type="project" value="UniProtKB-KW"/>
</dbReference>
<sequence>MKKFEYPINVTKSFLPPFEEYESVIKQIWNNRWLTNNGPIHMELENEITKYLKVNQSTLFTNGHLALDIAIKSMNLKGEVITTPFTFASTAHAIVSNNLKPVFCDINLKNFTIDVEKIEALITDKTCAIIPVHVFGYPCNVKAIEQIAKKYNLKVIYDAAHVFGVEIDGIGIGNYGDISMFSLHATKVYNSIEGGLLTFKDDTLKDKFNSYKNFGISDYESVKYVGSNAKMNEFQAAMGLVNLRYINEQIINRKIITDIYKSQLKEIEGIYMVEGKANIKHNYAYFPIIIDENKTGISRDELYNKLQQYNVFARKYFYPLITDFDCYKNMYQFNDLYNAKYISDRVLILPLYGDLLHEDVLEIVDIIKHIIQTNKR</sequence>
<organism evidence="4 5">
    <name type="scientific">Romboutsia sedimentorum</name>
    <dbReference type="NCBI Taxonomy" id="1368474"/>
    <lineage>
        <taxon>Bacteria</taxon>
        <taxon>Bacillati</taxon>
        <taxon>Bacillota</taxon>
        <taxon>Clostridia</taxon>
        <taxon>Peptostreptococcales</taxon>
        <taxon>Peptostreptococcaceae</taxon>
        <taxon>Romboutsia</taxon>
    </lineage>
</organism>
<dbReference type="PANTHER" id="PTHR30244">
    <property type="entry name" value="TRANSAMINASE"/>
    <property type="match status" value="1"/>
</dbReference>
<dbReference type="Pfam" id="PF01041">
    <property type="entry name" value="DegT_DnrJ_EryC1"/>
    <property type="match status" value="1"/>
</dbReference>
<dbReference type="Gene3D" id="3.40.640.10">
    <property type="entry name" value="Type I PLP-dependent aspartate aminotransferase-like (Major domain)"/>
    <property type="match status" value="1"/>
</dbReference>
<dbReference type="Proteomes" id="UP001301012">
    <property type="component" value="Unassembled WGS sequence"/>
</dbReference>
<dbReference type="PIRSF" id="PIRSF000390">
    <property type="entry name" value="PLP_StrS"/>
    <property type="match status" value="1"/>
</dbReference>
<name>A0ABT7EA52_9FIRM</name>
<evidence type="ECO:0000256" key="3">
    <source>
        <dbReference type="RuleBase" id="RU004508"/>
    </source>
</evidence>
<dbReference type="EC" id="2.6.1.-" evidence="4"/>
<dbReference type="SUPFAM" id="SSF53383">
    <property type="entry name" value="PLP-dependent transferases"/>
    <property type="match status" value="1"/>
</dbReference>
<comment type="similarity">
    <text evidence="2 3">Belongs to the DegT/DnrJ/EryC1 family.</text>
</comment>
<keyword evidence="4" id="KW-0808">Transferase</keyword>
<evidence type="ECO:0000313" key="4">
    <source>
        <dbReference type="EMBL" id="MDK2563801.1"/>
    </source>
</evidence>
<dbReference type="CDD" id="cd00616">
    <property type="entry name" value="AHBA_syn"/>
    <property type="match status" value="1"/>
</dbReference>
<keyword evidence="1 3" id="KW-0663">Pyridoxal phosphate</keyword>
<protein>
    <submittedName>
        <fullName evidence="4">DegT/DnrJ/EryC1/StrS family aminotransferase</fullName>
        <ecNumber evidence="4">2.6.1.-</ecNumber>
    </submittedName>
</protein>
<keyword evidence="5" id="KW-1185">Reference proteome</keyword>